<protein>
    <submittedName>
        <fullName evidence="11">Cytochrome P450</fullName>
    </submittedName>
</protein>
<dbReference type="PANTHER" id="PTHR24305">
    <property type="entry name" value="CYTOCHROME P450"/>
    <property type="match status" value="1"/>
</dbReference>
<dbReference type="InterPro" id="IPR050121">
    <property type="entry name" value="Cytochrome_P450_monoxygenase"/>
</dbReference>
<keyword evidence="10" id="KW-0812">Transmembrane</keyword>
<keyword evidence="7 9" id="KW-0408">Iron</keyword>
<dbReference type="InterPro" id="IPR036396">
    <property type="entry name" value="Cyt_P450_sf"/>
</dbReference>
<evidence type="ECO:0000256" key="9">
    <source>
        <dbReference type="PIRSR" id="PIRSR602401-1"/>
    </source>
</evidence>
<dbReference type="Proteomes" id="UP000313359">
    <property type="component" value="Unassembled WGS sequence"/>
</dbReference>
<evidence type="ECO:0000256" key="5">
    <source>
        <dbReference type="ARBA" id="ARBA00022723"/>
    </source>
</evidence>
<dbReference type="AlphaFoldDB" id="A0A5C2SW76"/>
<dbReference type="GO" id="GO:0004497">
    <property type="term" value="F:monooxygenase activity"/>
    <property type="evidence" value="ECO:0007669"/>
    <property type="project" value="UniProtKB-KW"/>
</dbReference>
<feature type="transmembrane region" description="Helical" evidence="10">
    <location>
        <begin position="51"/>
        <end position="69"/>
    </location>
</feature>
<proteinExistence type="inferred from homology"/>
<evidence type="ECO:0000256" key="4">
    <source>
        <dbReference type="ARBA" id="ARBA00022617"/>
    </source>
</evidence>
<feature type="binding site" description="axial binding residue" evidence="9">
    <location>
        <position position="533"/>
    </location>
    <ligand>
        <name>heme</name>
        <dbReference type="ChEBI" id="CHEBI:30413"/>
    </ligand>
    <ligandPart>
        <name>Fe</name>
        <dbReference type="ChEBI" id="CHEBI:18248"/>
    </ligandPart>
</feature>
<dbReference type="PRINTS" id="PR00463">
    <property type="entry name" value="EP450I"/>
</dbReference>
<dbReference type="InterPro" id="IPR001128">
    <property type="entry name" value="Cyt_P450"/>
</dbReference>
<dbReference type="STRING" id="1328759.A0A5C2SW76"/>
<comment type="similarity">
    <text evidence="3">Belongs to the cytochrome P450 family.</text>
</comment>
<dbReference type="InterPro" id="IPR002401">
    <property type="entry name" value="Cyt_P450_E_grp-I"/>
</dbReference>
<evidence type="ECO:0000256" key="8">
    <source>
        <dbReference type="ARBA" id="ARBA00023033"/>
    </source>
</evidence>
<accession>A0A5C2SW76</accession>
<keyword evidence="10" id="KW-0472">Membrane</keyword>
<dbReference type="GO" id="GO:0016705">
    <property type="term" value="F:oxidoreductase activity, acting on paired donors, with incorporation or reduction of molecular oxygen"/>
    <property type="evidence" value="ECO:0007669"/>
    <property type="project" value="InterPro"/>
</dbReference>
<keyword evidence="8" id="KW-0503">Monooxygenase</keyword>
<comment type="cofactor">
    <cofactor evidence="1 9">
        <name>heme</name>
        <dbReference type="ChEBI" id="CHEBI:30413"/>
    </cofactor>
</comment>
<keyword evidence="6" id="KW-0560">Oxidoreductase</keyword>
<dbReference type="Pfam" id="PF00067">
    <property type="entry name" value="p450"/>
    <property type="match status" value="1"/>
</dbReference>
<evidence type="ECO:0000256" key="1">
    <source>
        <dbReference type="ARBA" id="ARBA00001971"/>
    </source>
</evidence>
<evidence type="ECO:0000313" key="12">
    <source>
        <dbReference type="Proteomes" id="UP000313359"/>
    </source>
</evidence>
<reference evidence="11" key="1">
    <citation type="journal article" date="2018" name="Genome Biol. Evol.">
        <title>Genomics and development of Lentinus tigrinus, a white-rot wood-decaying mushroom with dimorphic fruiting bodies.</title>
        <authorList>
            <person name="Wu B."/>
            <person name="Xu Z."/>
            <person name="Knudson A."/>
            <person name="Carlson A."/>
            <person name="Chen N."/>
            <person name="Kovaka S."/>
            <person name="LaButti K."/>
            <person name="Lipzen A."/>
            <person name="Pennachio C."/>
            <person name="Riley R."/>
            <person name="Schakwitz W."/>
            <person name="Umezawa K."/>
            <person name="Ohm R.A."/>
            <person name="Grigoriev I.V."/>
            <person name="Nagy L.G."/>
            <person name="Gibbons J."/>
            <person name="Hibbett D."/>
        </authorList>
    </citation>
    <scope>NUCLEOTIDE SEQUENCE [LARGE SCALE GENOMIC DNA]</scope>
    <source>
        <strain evidence="11">ALCF2SS1-6</strain>
    </source>
</reference>
<organism evidence="11 12">
    <name type="scientific">Lentinus tigrinus ALCF2SS1-6</name>
    <dbReference type="NCBI Taxonomy" id="1328759"/>
    <lineage>
        <taxon>Eukaryota</taxon>
        <taxon>Fungi</taxon>
        <taxon>Dikarya</taxon>
        <taxon>Basidiomycota</taxon>
        <taxon>Agaricomycotina</taxon>
        <taxon>Agaricomycetes</taxon>
        <taxon>Polyporales</taxon>
        <taxon>Polyporaceae</taxon>
        <taxon>Lentinus</taxon>
    </lineage>
</organism>
<dbReference type="SUPFAM" id="SSF48264">
    <property type="entry name" value="Cytochrome P450"/>
    <property type="match status" value="1"/>
</dbReference>
<dbReference type="GO" id="GO:0020037">
    <property type="term" value="F:heme binding"/>
    <property type="evidence" value="ECO:0007669"/>
    <property type="project" value="InterPro"/>
</dbReference>
<dbReference type="PRINTS" id="PR00385">
    <property type="entry name" value="P450"/>
</dbReference>
<dbReference type="Gene3D" id="1.10.630.10">
    <property type="entry name" value="Cytochrome P450"/>
    <property type="match status" value="1"/>
</dbReference>
<comment type="pathway">
    <text evidence="2">Secondary metabolite biosynthesis.</text>
</comment>
<dbReference type="CDD" id="cd11069">
    <property type="entry name" value="CYP_FUM15-like"/>
    <property type="match status" value="1"/>
</dbReference>
<dbReference type="EMBL" id="ML122252">
    <property type="protein sequence ID" value="RPD65436.1"/>
    <property type="molecule type" value="Genomic_DNA"/>
</dbReference>
<evidence type="ECO:0000256" key="7">
    <source>
        <dbReference type="ARBA" id="ARBA00023004"/>
    </source>
</evidence>
<evidence type="ECO:0000256" key="10">
    <source>
        <dbReference type="SAM" id="Phobius"/>
    </source>
</evidence>
<dbReference type="GO" id="GO:0005506">
    <property type="term" value="F:iron ion binding"/>
    <property type="evidence" value="ECO:0007669"/>
    <property type="project" value="InterPro"/>
</dbReference>
<name>A0A5C2SW76_9APHY</name>
<keyword evidence="10" id="KW-1133">Transmembrane helix</keyword>
<gene>
    <name evidence="11" type="ORF">L227DRAFT_211585</name>
</gene>
<evidence type="ECO:0000256" key="6">
    <source>
        <dbReference type="ARBA" id="ARBA00023002"/>
    </source>
</evidence>
<evidence type="ECO:0000256" key="3">
    <source>
        <dbReference type="ARBA" id="ARBA00010617"/>
    </source>
</evidence>
<evidence type="ECO:0000313" key="11">
    <source>
        <dbReference type="EMBL" id="RPD65436.1"/>
    </source>
</evidence>
<sequence length="592" mass="66662">MLLPRVVGRRRDKWTGGWEHLLRRSYSNSSARRVTTKLRPGGCSPRLSGRIYTPAALAGIALYVSWIVLRPFLTRSSLDNLPGPPPESWLNGNLKQFLSRNCWDFRDEVARKYPRVSLLHGFAGDKWVHVWDPKAFHAIFIKEQDIYEEPVLGLRVILGPGLLGTLGEQHRRQRKMLNPVFSTKHLREMTPIFYSVIHKTRDAILQRVRSGAKDGVELDMLSWMGRTTLEILGQAGLGYSFDPLTEDRPDEFANAVKDLFPQLVNTSIARVLLPYVANLGPAAFRRRVVEMTPSKTIQRLKDISDIMHERSVLIYNEKKAALEKGDDALKHQIGEGRDIMSILLRANVMAAEEDKLPDDELIGQVSTMVLAGMDTTANSLARILQLLAEHPDVQEKLREEVLNAVEIEGADSIIDFDKLMDMPYMDAVCRETLRVSPGVTALFRVTTQDVVMPVMDPIRMRDGTYASAIPIPKGTRIFANIAASNRDPALWGSDAEEWRPERWLKPLPRSVEEAHIPGVYSHLMTFIGGSRACIGFKLAQVEIKTVLFVLLQHFKFEPTGKPIAWNSAAVQYPSVGTEGEPEMPLKVILLRP</sequence>
<keyword evidence="12" id="KW-1185">Reference proteome</keyword>
<dbReference type="PANTHER" id="PTHR24305:SF166">
    <property type="entry name" value="CYTOCHROME P450 12A4, MITOCHONDRIAL-RELATED"/>
    <property type="match status" value="1"/>
</dbReference>
<evidence type="ECO:0000256" key="2">
    <source>
        <dbReference type="ARBA" id="ARBA00005179"/>
    </source>
</evidence>
<keyword evidence="5 9" id="KW-0479">Metal-binding</keyword>
<dbReference type="OrthoDB" id="1470350at2759"/>
<keyword evidence="4 9" id="KW-0349">Heme</keyword>